<keyword evidence="1" id="KW-0472">Membrane</keyword>
<dbReference type="EMBL" id="BAFO02000032">
    <property type="protein sequence ID" value="GAD85985.1"/>
    <property type="molecule type" value="Genomic_DNA"/>
</dbReference>
<evidence type="ECO:0000256" key="1">
    <source>
        <dbReference type="SAM" id="Phobius"/>
    </source>
</evidence>
<proteinExistence type="predicted"/>
<feature type="transmembrane region" description="Helical" evidence="1">
    <location>
        <begin position="96"/>
        <end position="117"/>
    </location>
</feature>
<dbReference type="STRING" id="1824.SAMN05444423_102634"/>
<evidence type="ECO:0000313" key="4">
    <source>
        <dbReference type="Proteomes" id="UP000017048"/>
    </source>
</evidence>
<keyword evidence="4" id="KW-1185">Reference proteome</keyword>
<organism evidence="3 4">
    <name type="scientific">Nocardia asteroides NBRC 15531</name>
    <dbReference type="NCBI Taxonomy" id="1110697"/>
    <lineage>
        <taxon>Bacteria</taxon>
        <taxon>Bacillati</taxon>
        <taxon>Actinomycetota</taxon>
        <taxon>Actinomycetes</taxon>
        <taxon>Mycobacteriales</taxon>
        <taxon>Nocardiaceae</taxon>
        <taxon>Nocardia</taxon>
    </lineage>
</organism>
<feature type="transmembrane region" description="Helical" evidence="1">
    <location>
        <begin position="235"/>
        <end position="255"/>
    </location>
</feature>
<keyword evidence="1" id="KW-1133">Transmembrane helix</keyword>
<name>U5EF84_NOCAS</name>
<dbReference type="Proteomes" id="UP000017048">
    <property type="component" value="Unassembled WGS sequence"/>
</dbReference>
<feature type="transmembrane region" description="Helical" evidence="1">
    <location>
        <begin position="185"/>
        <end position="202"/>
    </location>
</feature>
<dbReference type="InterPro" id="IPR003675">
    <property type="entry name" value="Rce1/LyrA-like_dom"/>
</dbReference>
<gene>
    <name evidence="3" type="ORF">NCAST_32_04720</name>
</gene>
<dbReference type="AlphaFoldDB" id="U5EF84"/>
<feature type="transmembrane region" description="Helical" evidence="1">
    <location>
        <begin position="21"/>
        <end position="47"/>
    </location>
</feature>
<feature type="transmembrane region" description="Helical" evidence="1">
    <location>
        <begin position="209"/>
        <end position="229"/>
    </location>
</feature>
<dbReference type="eggNOG" id="COG1266">
    <property type="taxonomic scope" value="Bacteria"/>
</dbReference>
<dbReference type="GO" id="GO:0080120">
    <property type="term" value="P:CAAX-box protein maturation"/>
    <property type="evidence" value="ECO:0007669"/>
    <property type="project" value="UniProtKB-ARBA"/>
</dbReference>
<keyword evidence="1" id="KW-0812">Transmembrane</keyword>
<accession>U5EF84</accession>
<reference evidence="3 4" key="1">
    <citation type="journal article" date="2014" name="BMC Genomics">
        <title>Genome based analysis of type-I polyketide synthase and nonribosomal peptide synthetase gene clusters in seven strains of five representative Nocardia species.</title>
        <authorList>
            <person name="Komaki H."/>
            <person name="Ichikawa N."/>
            <person name="Hosoyama A."/>
            <person name="Takahashi-Nakaguchi A."/>
            <person name="Matsuzawa T."/>
            <person name="Suzuki K."/>
            <person name="Fujita N."/>
            <person name="Gonoi T."/>
        </authorList>
    </citation>
    <scope>NUCLEOTIDE SEQUENCE [LARGE SCALE GENOMIC DNA]</scope>
    <source>
        <strain evidence="3 4">NBRC 15531</strain>
    </source>
</reference>
<feature type="domain" description="CAAX prenyl protease 2/Lysostaphin resistance protein A-like" evidence="2">
    <location>
        <begin position="125"/>
        <end position="221"/>
    </location>
</feature>
<dbReference type="Pfam" id="PF02517">
    <property type="entry name" value="Rce1-like"/>
    <property type="match status" value="1"/>
</dbReference>
<evidence type="ECO:0000259" key="2">
    <source>
        <dbReference type="Pfam" id="PF02517"/>
    </source>
</evidence>
<evidence type="ECO:0000313" key="3">
    <source>
        <dbReference type="EMBL" id="GAD85985.1"/>
    </source>
</evidence>
<feature type="transmembrane region" description="Helical" evidence="1">
    <location>
        <begin position="59"/>
        <end position="84"/>
    </location>
</feature>
<protein>
    <recommendedName>
        <fullName evidence="2">CAAX prenyl protease 2/Lysostaphin resistance protein A-like domain-containing protein</fullName>
    </recommendedName>
</protein>
<dbReference type="GO" id="GO:0004175">
    <property type="term" value="F:endopeptidase activity"/>
    <property type="evidence" value="ECO:0007669"/>
    <property type="project" value="UniProtKB-ARBA"/>
</dbReference>
<comment type="caution">
    <text evidence="3">The sequence shown here is derived from an EMBL/GenBank/DDBJ whole genome shotgun (WGS) entry which is preliminary data.</text>
</comment>
<sequence>MFARMSASDTVLPITPNRRSLSYPLFAVVVIVYLAIIQLGGLLMTALTGAEDMLTTRAVFFGMIIPLGVALAFTYGVIAYLGWLRPVLHDDHPTRSWVRIVPILFLVAIVFGINYAALADKGLVYVLVLLLATQFVGWGEEGMFRGIGVLVLREHGLTEGRVALWSSVVFGAVHLTNGITHGASALPQAIMVSLAGYFFYLIRRVSHGNVLNSVLHGLFDFTLITGTMILAEQTFYLGTLLPILVYPVLAIILLVKRHRIEPAPAPAA</sequence>